<dbReference type="GO" id="GO:0003723">
    <property type="term" value="F:RNA binding"/>
    <property type="evidence" value="ECO:0007669"/>
    <property type="project" value="UniProtKB-KW"/>
</dbReference>
<keyword evidence="6 11" id="KW-0747">Spliceosome</keyword>
<keyword evidence="5 11" id="KW-0507">mRNA processing</keyword>
<dbReference type="GO" id="GO:0005687">
    <property type="term" value="C:U4 snRNP"/>
    <property type="evidence" value="ECO:0007669"/>
    <property type="project" value="UniProtKB-UniRule"/>
</dbReference>
<dbReference type="GO" id="GO:0005685">
    <property type="term" value="C:U1 snRNP"/>
    <property type="evidence" value="ECO:0007669"/>
    <property type="project" value="UniProtKB-UniRule"/>
</dbReference>
<proteinExistence type="inferred from homology"/>
<evidence type="ECO:0000259" key="12">
    <source>
        <dbReference type="PROSITE" id="PS52002"/>
    </source>
</evidence>
<protein>
    <recommendedName>
        <fullName evidence="11">Small nuclear ribonucleoprotein E</fullName>
        <shortName evidence="11">snRNP-E</shortName>
    </recommendedName>
    <alternativeName>
        <fullName evidence="11">Sm protein E</fullName>
    </alternativeName>
</protein>
<dbReference type="GO" id="GO:0005681">
    <property type="term" value="C:spliceosomal complex"/>
    <property type="evidence" value="ECO:0007669"/>
    <property type="project" value="UniProtKB-KW"/>
</dbReference>
<evidence type="ECO:0000256" key="8">
    <source>
        <dbReference type="ARBA" id="ARBA00023187"/>
    </source>
</evidence>
<dbReference type="GO" id="GO:0005682">
    <property type="term" value="C:U5 snRNP"/>
    <property type="evidence" value="ECO:0007669"/>
    <property type="project" value="UniProtKB-UniRule"/>
</dbReference>
<dbReference type="InterPro" id="IPR047575">
    <property type="entry name" value="Sm"/>
</dbReference>
<comment type="subcellular location">
    <subcellularLocation>
        <location evidence="2">Cytoplasm</location>
    </subcellularLocation>
    <subcellularLocation>
        <location evidence="1 11">Nucleus</location>
    </subcellularLocation>
</comment>
<dbReference type="SMART" id="SM00651">
    <property type="entry name" value="Sm"/>
    <property type="match status" value="1"/>
</dbReference>
<keyword evidence="7 11" id="KW-0694">RNA-binding</keyword>
<dbReference type="InterPro" id="IPR027078">
    <property type="entry name" value="snRNP-E"/>
</dbReference>
<feature type="domain" description="Sm" evidence="12">
    <location>
        <begin position="17"/>
        <end position="91"/>
    </location>
</feature>
<dbReference type="GO" id="GO:0005737">
    <property type="term" value="C:cytoplasm"/>
    <property type="evidence" value="ECO:0007669"/>
    <property type="project" value="UniProtKB-SubCell"/>
</dbReference>
<comment type="function">
    <text evidence="11">Plays a role in pre-mRNA splicing as a core component of the spliceosomal U1, U2, U4 and U5 small nuclear ribonucleoproteins (snRNPs), the building blocks of the spliceosome.</text>
</comment>
<dbReference type="AlphaFoldDB" id="A0AAU9K5J8"/>
<dbReference type="Proteomes" id="UP001162131">
    <property type="component" value="Unassembled WGS sequence"/>
</dbReference>
<dbReference type="Pfam" id="PF01423">
    <property type="entry name" value="LSM"/>
    <property type="match status" value="1"/>
</dbReference>
<keyword evidence="4" id="KW-0963">Cytoplasm</keyword>
<dbReference type="PANTHER" id="PTHR11193">
    <property type="entry name" value="SMALL NUCLEAR RIBONUCLEOPROTEIN E"/>
    <property type="match status" value="1"/>
</dbReference>
<dbReference type="SUPFAM" id="SSF50182">
    <property type="entry name" value="Sm-like ribonucleoproteins"/>
    <property type="match status" value="1"/>
</dbReference>
<dbReference type="InterPro" id="IPR001163">
    <property type="entry name" value="Sm_dom_euk/arc"/>
</dbReference>
<dbReference type="CDD" id="cd01718">
    <property type="entry name" value="Sm_E"/>
    <property type="match status" value="1"/>
</dbReference>
<reference evidence="13" key="1">
    <citation type="submission" date="2021-09" db="EMBL/GenBank/DDBJ databases">
        <authorList>
            <consortium name="AG Swart"/>
            <person name="Singh M."/>
            <person name="Singh A."/>
            <person name="Seah K."/>
            <person name="Emmerich C."/>
        </authorList>
    </citation>
    <scope>NUCLEOTIDE SEQUENCE</scope>
    <source>
        <strain evidence="13">ATCC30299</strain>
    </source>
</reference>
<evidence type="ECO:0000256" key="10">
    <source>
        <dbReference type="ARBA" id="ARBA00023274"/>
    </source>
</evidence>
<name>A0AAU9K5J8_9CILI</name>
<evidence type="ECO:0000256" key="1">
    <source>
        <dbReference type="ARBA" id="ARBA00004123"/>
    </source>
</evidence>
<dbReference type="InterPro" id="IPR010920">
    <property type="entry name" value="LSM_dom_sf"/>
</dbReference>
<dbReference type="GO" id="GO:0046540">
    <property type="term" value="C:U4/U6 x U5 tri-snRNP complex"/>
    <property type="evidence" value="ECO:0007669"/>
    <property type="project" value="UniProtKB-UniRule"/>
</dbReference>
<sequence>MEFPRVAKKMQNMIKPLGLLFGFLRKGVTVQIWLFENTDMRIEGKIIGFDEYMNLVLDDAVEVSVKRNSRRPIGRIMLKGDNLALVRNTQD</sequence>
<dbReference type="Gene3D" id="2.30.30.100">
    <property type="match status" value="1"/>
</dbReference>
<keyword evidence="14" id="KW-1185">Reference proteome</keyword>
<organism evidence="13 14">
    <name type="scientific">Blepharisma stoltei</name>
    <dbReference type="NCBI Taxonomy" id="1481888"/>
    <lineage>
        <taxon>Eukaryota</taxon>
        <taxon>Sar</taxon>
        <taxon>Alveolata</taxon>
        <taxon>Ciliophora</taxon>
        <taxon>Postciliodesmatophora</taxon>
        <taxon>Heterotrichea</taxon>
        <taxon>Heterotrichida</taxon>
        <taxon>Blepharismidae</taxon>
        <taxon>Blepharisma</taxon>
    </lineage>
</organism>
<keyword evidence="8 11" id="KW-0508">mRNA splicing</keyword>
<comment type="similarity">
    <text evidence="3 11">Belongs to the snRNP Sm proteins family.</text>
</comment>
<evidence type="ECO:0000256" key="9">
    <source>
        <dbReference type="ARBA" id="ARBA00023242"/>
    </source>
</evidence>
<evidence type="ECO:0000256" key="5">
    <source>
        <dbReference type="ARBA" id="ARBA00022664"/>
    </source>
</evidence>
<gene>
    <name evidence="13" type="ORF">BSTOLATCC_MIC59570</name>
</gene>
<evidence type="ECO:0000256" key="3">
    <source>
        <dbReference type="ARBA" id="ARBA00006850"/>
    </source>
</evidence>
<accession>A0AAU9K5J8</accession>
<evidence type="ECO:0000256" key="7">
    <source>
        <dbReference type="ARBA" id="ARBA00022884"/>
    </source>
</evidence>
<dbReference type="GO" id="GO:0005686">
    <property type="term" value="C:U2 snRNP"/>
    <property type="evidence" value="ECO:0007669"/>
    <property type="project" value="UniProtKB-UniRule"/>
</dbReference>
<comment type="caution">
    <text evidence="13">The sequence shown here is derived from an EMBL/GenBank/DDBJ whole genome shotgun (WGS) entry which is preliminary data.</text>
</comment>
<evidence type="ECO:0000256" key="6">
    <source>
        <dbReference type="ARBA" id="ARBA00022728"/>
    </source>
</evidence>
<evidence type="ECO:0000313" key="14">
    <source>
        <dbReference type="Proteomes" id="UP001162131"/>
    </source>
</evidence>
<dbReference type="EMBL" id="CAJZBQ010000057">
    <property type="protein sequence ID" value="CAG9333754.1"/>
    <property type="molecule type" value="Genomic_DNA"/>
</dbReference>
<dbReference type="GO" id="GO:0000387">
    <property type="term" value="P:spliceosomal snRNP assembly"/>
    <property type="evidence" value="ECO:0007669"/>
    <property type="project" value="UniProtKB-UniRule"/>
</dbReference>
<evidence type="ECO:0000256" key="4">
    <source>
        <dbReference type="ARBA" id="ARBA00022490"/>
    </source>
</evidence>
<dbReference type="PROSITE" id="PS52002">
    <property type="entry name" value="SM"/>
    <property type="match status" value="1"/>
</dbReference>
<keyword evidence="10 11" id="KW-0687">Ribonucleoprotein</keyword>
<keyword evidence="9 11" id="KW-0539">Nucleus</keyword>
<evidence type="ECO:0000256" key="2">
    <source>
        <dbReference type="ARBA" id="ARBA00004496"/>
    </source>
</evidence>
<evidence type="ECO:0000256" key="11">
    <source>
        <dbReference type="RuleBase" id="RU365053"/>
    </source>
</evidence>
<evidence type="ECO:0000313" key="13">
    <source>
        <dbReference type="EMBL" id="CAG9333754.1"/>
    </source>
</evidence>